<evidence type="ECO:0000259" key="6">
    <source>
        <dbReference type="PROSITE" id="PS50893"/>
    </source>
</evidence>
<dbReference type="SUPFAM" id="SSF52540">
    <property type="entry name" value="P-loop containing nucleoside triphosphate hydrolases"/>
    <property type="match status" value="1"/>
</dbReference>
<comment type="caution">
    <text evidence="7">The sequence shown here is derived from an EMBL/GenBank/DDBJ whole genome shotgun (WGS) entry which is preliminary data.</text>
</comment>
<dbReference type="OrthoDB" id="9804819at2"/>
<keyword evidence="2" id="KW-0813">Transport</keyword>
<accession>A0A563E4Y8</accession>
<comment type="subcellular location">
    <subcellularLocation>
        <location evidence="1">Cell membrane</location>
        <topology evidence="1">Peripheral membrane protein</topology>
    </subcellularLocation>
</comment>
<evidence type="ECO:0000256" key="4">
    <source>
        <dbReference type="ARBA" id="ARBA00022840"/>
    </source>
</evidence>
<dbReference type="AlphaFoldDB" id="A0A563E4Y8"/>
<proteinExistence type="predicted"/>
<dbReference type="PROSITE" id="PS00211">
    <property type="entry name" value="ABC_TRANSPORTER_1"/>
    <property type="match status" value="1"/>
</dbReference>
<dbReference type="PANTHER" id="PTHR42711">
    <property type="entry name" value="ABC TRANSPORTER ATP-BINDING PROTEIN"/>
    <property type="match status" value="1"/>
</dbReference>
<dbReference type="Proteomes" id="UP000320244">
    <property type="component" value="Unassembled WGS sequence"/>
</dbReference>
<evidence type="ECO:0000313" key="7">
    <source>
        <dbReference type="EMBL" id="TWP37261.1"/>
    </source>
</evidence>
<dbReference type="InterPro" id="IPR017871">
    <property type="entry name" value="ABC_transporter-like_CS"/>
</dbReference>
<protein>
    <submittedName>
        <fullName evidence="7">ABC transporter ATP-binding protein</fullName>
    </submittedName>
</protein>
<dbReference type="InterPro" id="IPR050763">
    <property type="entry name" value="ABC_transporter_ATP-binding"/>
</dbReference>
<keyword evidence="4 7" id="KW-0067">ATP-binding</keyword>
<dbReference type="Pfam" id="PF00005">
    <property type="entry name" value="ABC_tran"/>
    <property type="match status" value="1"/>
</dbReference>
<dbReference type="InterPro" id="IPR003439">
    <property type="entry name" value="ABC_transporter-like_ATP-bd"/>
</dbReference>
<dbReference type="SMART" id="SM00382">
    <property type="entry name" value="AAA"/>
    <property type="match status" value="1"/>
</dbReference>
<organism evidence="7 8">
    <name type="scientific">Leekyejoonella antrihumi</name>
    <dbReference type="NCBI Taxonomy" id="1660198"/>
    <lineage>
        <taxon>Bacteria</taxon>
        <taxon>Bacillati</taxon>
        <taxon>Actinomycetota</taxon>
        <taxon>Actinomycetes</taxon>
        <taxon>Micrococcales</taxon>
        <taxon>Dermacoccaceae</taxon>
        <taxon>Leekyejoonella</taxon>
    </lineage>
</organism>
<dbReference type="EMBL" id="VCQV01000007">
    <property type="protein sequence ID" value="TWP37261.1"/>
    <property type="molecule type" value="Genomic_DNA"/>
</dbReference>
<keyword evidence="3" id="KW-0547">Nucleotide-binding</keyword>
<dbReference type="GO" id="GO:0005524">
    <property type="term" value="F:ATP binding"/>
    <property type="evidence" value="ECO:0007669"/>
    <property type="project" value="UniProtKB-KW"/>
</dbReference>
<dbReference type="PROSITE" id="PS50893">
    <property type="entry name" value="ABC_TRANSPORTER_2"/>
    <property type="match status" value="1"/>
</dbReference>
<dbReference type="CDD" id="cd03230">
    <property type="entry name" value="ABC_DR_subfamily_A"/>
    <property type="match status" value="1"/>
</dbReference>
<dbReference type="InterPro" id="IPR003593">
    <property type="entry name" value="AAA+_ATPase"/>
</dbReference>
<evidence type="ECO:0000256" key="5">
    <source>
        <dbReference type="ARBA" id="ARBA00023251"/>
    </source>
</evidence>
<sequence>MSWSADGGQITCVLGPNGAGKTSIMEMAEGLRRPESGQVRVLGDDPWDASPDHRARVGVMLQDGGLPGGAKPLRFLAHFAQLYGRTDQLEPLVEALGIRDFETTSLRRLSGGQRQRVALAAALIGRPDVAFLDEPSAGLDPHARLDVWDLIRDARDRGCAVIVTTHSFEEAERLADRVVVVAAGSVAAQGTADEISHHQGSRGLEDAYFSLTRPAGRHQV</sequence>
<evidence type="ECO:0000256" key="2">
    <source>
        <dbReference type="ARBA" id="ARBA00022448"/>
    </source>
</evidence>
<evidence type="ECO:0000256" key="1">
    <source>
        <dbReference type="ARBA" id="ARBA00004202"/>
    </source>
</evidence>
<dbReference type="Gene3D" id="3.40.50.300">
    <property type="entry name" value="P-loop containing nucleotide triphosphate hydrolases"/>
    <property type="match status" value="1"/>
</dbReference>
<reference evidence="7 8" key="1">
    <citation type="submission" date="2019-05" db="EMBL/GenBank/DDBJ databases">
        <authorList>
            <person name="Lee S.D."/>
        </authorList>
    </citation>
    <scope>NUCLEOTIDE SEQUENCE [LARGE SCALE GENOMIC DNA]</scope>
    <source>
        <strain evidence="7 8">C5-26</strain>
    </source>
</reference>
<dbReference type="RefSeq" id="WP_146316152.1">
    <property type="nucleotide sequence ID" value="NZ_VCQV01000007.1"/>
</dbReference>
<reference evidence="7 8" key="2">
    <citation type="submission" date="2019-08" db="EMBL/GenBank/DDBJ databases">
        <title>Jejuicoccus antrihumi gen. nov., sp. nov., a new member of the family Dermacoccaceae isolated from a cave.</title>
        <authorList>
            <person name="Schumann P."/>
            <person name="Kim I.S."/>
        </authorList>
    </citation>
    <scope>NUCLEOTIDE SEQUENCE [LARGE SCALE GENOMIC DNA]</scope>
    <source>
        <strain evidence="7 8">C5-26</strain>
    </source>
</reference>
<dbReference type="InterPro" id="IPR027417">
    <property type="entry name" value="P-loop_NTPase"/>
</dbReference>
<evidence type="ECO:0000256" key="3">
    <source>
        <dbReference type="ARBA" id="ARBA00022741"/>
    </source>
</evidence>
<dbReference type="PANTHER" id="PTHR42711:SF16">
    <property type="entry name" value="ABC TRANSPORTER ATP-BINDING PROTEIN"/>
    <property type="match status" value="1"/>
</dbReference>
<dbReference type="GO" id="GO:0046677">
    <property type="term" value="P:response to antibiotic"/>
    <property type="evidence" value="ECO:0007669"/>
    <property type="project" value="UniProtKB-KW"/>
</dbReference>
<name>A0A563E4Y8_9MICO</name>
<keyword evidence="8" id="KW-1185">Reference proteome</keyword>
<dbReference type="GO" id="GO:0005886">
    <property type="term" value="C:plasma membrane"/>
    <property type="evidence" value="ECO:0007669"/>
    <property type="project" value="UniProtKB-SubCell"/>
</dbReference>
<gene>
    <name evidence="7" type="ORF">FGL98_07130</name>
</gene>
<dbReference type="GO" id="GO:0016887">
    <property type="term" value="F:ATP hydrolysis activity"/>
    <property type="evidence" value="ECO:0007669"/>
    <property type="project" value="InterPro"/>
</dbReference>
<feature type="domain" description="ABC transporter" evidence="6">
    <location>
        <begin position="1"/>
        <end position="208"/>
    </location>
</feature>
<keyword evidence="5" id="KW-0046">Antibiotic resistance</keyword>
<evidence type="ECO:0000313" key="8">
    <source>
        <dbReference type="Proteomes" id="UP000320244"/>
    </source>
</evidence>